<organism evidence="1 2">
    <name type="scientific">Avibacterium paragallinarum</name>
    <name type="common">Haemophilus gallinarum</name>
    <dbReference type="NCBI Taxonomy" id="728"/>
    <lineage>
        <taxon>Bacteria</taxon>
        <taxon>Pseudomonadati</taxon>
        <taxon>Pseudomonadota</taxon>
        <taxon>Gammaproteobacteria</taxon>
        <taxon>Pasteurellales</taxon>
        <taxon>Pasteurellaceae</taxon>
        <taxon>Avibacterium</taxon>
    </lineage>
</organism>
<dbReference type="EMBL" id="JAMDKS010000055">
    <property type="protein sequence ID" value="MEE6113780.1"/>
    <property type="molecule type" value="Genomic_DNA"/>
</dbReference>
<evidence type="ECO:0000313" key="2">
    <source>
        <dbReference type="Proteomes" id="UP001352533"/>
    </source>
</evidence>
<dbReference type="Pfam" id="PF15561">
    <property type="entry name" value="Imm15"/>
    <property type="match status" value="1"/>
</dbReference>
<evidence type="ECO:0000313" key="1">
    <source>
        <dbReference type="EMBL" id="MEE6113780.1"/>
    </source>
</evidence>
<reference evidence="1 2" key="1">
    <citation type="journal article" date="2022" name="Front. Microbiol.">
        <title>Commensal bacteria contribute to the growth of multidrug-resistant Avibacterium paragallinarum in chickens.</title>
        <authorList>
            <person name="Zhu J."/>
            <person name="Chen Y."/>
            <person name="Wu Y."/>
            <person name="Wang Y."/>
            <person name="Zhu K."/>
        </authorList>
    </citation>
    <scope>NUCLEOTIDE SEQUENCE [LARGE SCALE GENOMIC DNA]</scope>
    <source>
        <strain evidence="1 2">AV12</strain>
    </source>
</reference>
<dbReference type="Proteomes" id="UP001352533">
    <property type="component" value="Unassembled WGS sequence"/>
</dbReference>
<proteinExistence type="predicted"/>
<protein>
    <submittedName>
        <fullName evidence="1">Imm15 family immunity protein</fullName>
    </submittedName>
</protein>
<gene>
    <name evidence="1" type="ORF">M5S25_11415</name>
</gene>
<dbReference type="InterPro" id="IPR028264">
    <property type="entry name" value="Imm15"/>
</dbReference>
<accession>A0ABU7QT31</accession>
<comment type="caution">
    <text evidence="1">The sequence shown here is derived from an EMBL/GenBank/DDBJ whole genome shotgun (WGS) entry which is preliminary data.</text>
</comment>
<sequence length="113" mass="13634">MLEKEISKIFKNRSISFEEMIFDYETFEEPSLINFFPDVRKHFKKYILQEDFNTILFNLAFCHLNNIKLYAKKNLSDKSINDFFICLTVTTSQELVDEFGFCMPNFFVTRKKR</sequence>
<dbReference type="RefSeq" id="WP_194752135.1">
    <property type="nucleotide sequence ID" value="NZ_JACEWB010000055.1"/>
</dbReference>
<keyword evidence="2" id="KW-1185">Reference proteome</keyword>
<name>A0ABU7QT31_AVIPA</name>